<gene>
    <name evidence="1" type="ORF">NE398_20220</name>
</gene>
<keyword evidence="2" id="KW-1185">Reference proteome</keyword>
<dbReference type="GO" id="GO:0016020">
    <property type="term" value="C:membrane"/>
    <property type="evidence" value="ECO:0007669"/>
    <property type="project" value="InterPro"/>
</dbReference>
<dbReference type="Pfam" id="PF02325">
    <property type="entry name" value="CCB3_YggT"/>
    <property type="match status" value="1"/>
</dbReference>
<sequence>MSILPSIRESAFYELIASFNNPVLKPFRFLQDKILRNSMIDFSPLFAIMLLSYIRMLF</sequence>
<dbReference type="InterPro" id="IPR003425">
    <property type="entry name" value="CCB3/YggT"/>
</dbReference>
<evidence type="ECO:0000313" key="2">
    <source>
        <dbReference type="Proteomes" id="UP001141183"/>
    </source>
</evidence>
<proteinExistence type="predicted"/>
<reference evidence="1" key="1">
    <citation type="submission" date="2022-05" db="EMBL/GenBank/DDBJ databases">
        <title>Draft genome sequence of Clostridium tertium strain CP3 isolated from Peru.</title>
        <authorList>
            <person name="Hurtado R."/>
            <person name="Lima L."/>
            <person name="Sousa T."/>
            <person name="Jaiswal A.K."/>
            <person name="Tiwari S."/>
            <person name="Maturrano L."/>
            <person name="Brenig B."/>
            <person name="Azevedo V."/>
        </authorList>
    </citation>
    <scope>NUCLEOTIDE SEQUENCE</scope>
    <source>
        <strain evidence="1">CP3</strain>
    </source>
</reference>
<dbReference type="AlphaFoldDB" id="A0A9X3XPB0"/>
<dbReference type="EMBL" id="JAMRYU010000033">
    <property type="protein sequence ID" value="MDC4242461.1"/>
    <property type="molecule type" value="Genomic_DNA"/>
</dbReference>
<protein>
    <submittedName>
        <fullName evidence="1">YggT family protein</fullName>
    </submittedName>
</protein>
<accession>A0A9X3XPB0</accession>
<comment type="caution">
    <text evidence="1">The sequence shown here is derived from an EMBL/GenBank/DDBJ whole genome shotgun (WGS) entry which is preliminary data.</text>
</comment>
<organism evidence="1 2">
    <name type="scientific">Clostridium tertium</name>
    <dbReference type="NCBI Taxonomy" id="1559"/>
    <lineage>
        <taxon>Bacteria</taxon>
        <taxon>Bacillati</taxon>
        <taxon>Bacillota</taxon>
        <taxon>Clostridia</taxon>
        <taxon>Eubacteriales</taxon>
        <taxon>Clostridiaceae</taxon>
        <taxon>Clostridium</taxon>
    </lineage>
</organism>
<name>A0A9X3XPB0_9CLOT</name>
<dbReference type="Proteomes" id="UP001141183">
    <property type="component" value="Unassembled WGS sequence"/>
</dbReference>
<evidence type="ECO:0000313" key="1">
    <source>
        <dbReference type="EMBL" id="MDC4242461.1"/>
    </source>
</evidence>